<evidence type="ECO:0000259" key="1">
    <source>
        <dbReference type="Pfam" id="PF12680"/>
    </source>
</evidence>
<reference evidence="2" key="1">
    <citation type="submission" date="2020-11" db="EMBL/GenBank/DDBJ databases">
        <authorList>
            <consortium name="DOE Joint Genome Institute"/>
            <person name="Ahrendt S."/>
            <person name="Riley R."/>
            <person name="Andreopoulos W."/>
            <person name="Labutti K."/>
            <person name="Pangilinan J."/>
            <person name="Ruiz-Duenas F.J."/>
            <person name="Barrasa J.M."/>
            <person name="Sanchez-Garcia M."/>
            <person name="Camarero S."/>
            <person name="Miyauchi S."/>
            <person name="Serrano A."/>
            <person name="Linde D."/>
            <person name="Babiker R."/>
            <person name="Drula E."/>
            <person name="Ayuso-Fernandez I."/>
            <person name="Pacheco R."/>
            <person name="Padilla G."/>
            <person name="Ferreira P."/>
            <person name="Barriuso J."/>
            <person name="Kellner H."/>
            <person name="Castanera R."/>
            <person name="Alfaro M."/>
            <person name="Ramirez L."/>
            <person name="Pisabarro A.G."/>
            <person name="Kuo A."/>
            <person name="Tritt A."/>
            <person name="Lipzen A."/>
            <person name="He G."/>
            <person name="Yan M."/>
            <person name="Ng V."/>
            <person name="Cullen D."/>
            <person name="Martin F."/>
            <person name="Rosso M.-N."/>
            <person name="Henrissat B."/>
            <person name="Hibbett D."/>
            <person name="Martinez A.T."/>
            <person name="Grigoriev I.V."/>
        </authorList>
    </citation>
    <scope>NUCLEOTIDE SEQUENCE</scope>
    <source>
        <strain evidence="2">CBS 506.95</strain>
    </source>
</reference>
<organism evidence="2 3">
    <name type="scientific">Crepidotus variabilis</name>
    <dbReference type="NCBI Taxonomy" id="179855"/>
    <lineage>
        <taxon>Eukaryota</taxon>
        <taxon>Fungi</taxon>
        <taxon>Dikarya</taxon>
        <taxon>Basidiomycota</taxon>
        <taxon>Agaricomycotina</taxon>
        <taxon>Agaricomycetes</taxon>
        <taxon>Agaricomycetidae</taxon>
        <taxon>Agaricales</taxon>
        <taxon>Agaricineae</taxon>
        <taxon>Crepidotaceae</taxon>
        <taxon>Crepidotus</taxon>
    </lineage>
</organism>
<protein>
    <recommendedName>
        <fullName evidence="1">SnoaL-like domain-containing protein</fullName>
    </recommendedName>
</protein>
<comment type="caution">
    <text evidence="2">The sequence shown here is derived from an EMBL/GenBank/DDBJ whole genome shotgun (WGS) entry which is preliminary data.</text>
</comment>
<dbReference type="SUPFAM" id="SSF54427">
    <property type="entry name" value="NTF2-like"/>
    <property type="match status" value="1"/>
</dbReference>
<keyword evidence="3" id="KW-1185">Reference proteome</keyword>
<gene>
    <name evidence="2" type="ORF">CPB83DRAFT_844989</name>
</gene>
<feature type="domain" description="SnoaL-like" evidence="1">
    <location>
        <begin position="12"/>
        <end position="123"/>
    </location>
</feature>
<sequence length="148" mass="16995">MFTKAEATRSLIQEFNDLFSTHKFQEAARFAAPGATWWMSGLKENNPMAGLHTFEEHFKHVESIPKTVIDWDTVEVDIVELVVDADGEKAVVEVAVKIREDDGEYRYKNNAVLIIEVKEGKIQVVKEYVDFAPFTKYIKEKEEKRGKA</sequence>
<name>A0A9P6JV09_9AGAR</name>
<dbReference type="InterPro" id="IPR037401">
    <property type="entry name" value="SnoaL-like"/>
</dbReference>
<dbReference type="InterPro" id="IPR032710">
    <property type="entry name" value="NTF2-like_dom_sf"/>
</dbReference>
<dbReference type="EMBL" id="MU157827">
    <property type="protein sequence ID" value="KAF9534031.1"/>
    <property type="molecule type" value="Genomic_DNA"/>
</dbReference>
<evidence type="ECO:0000313" key="3">
    <source>
        <dbReference type="Proteomes" id="UP000807306"/>
    </source>
</evidence>
<dbReference type="Proteomes" id="UP000807306">
    <property type="component" value="Unassembled WGS sequence"/>
</dbReference>
<evidence type="ECO:0000313" key="2">
    <source>
        <dbReference type="EMBL" id="KAF9534031.1"/>
    </source>
</evidence>
<dbReference type="Gene3D" id="3.10.450.50">
    <property type="match status" value="1"/>
</dbReference>
<dbReference type="Pfam" id="PF12680">
    <property type="entry name" value="SnoaL_2"/>
    <property type="match status" value="1"/>
</dbReference>
<dbReference type="AlphaFoldDB" id="A0A9P6JV09"/>
<proteinExistence type="predicted"/>
<dbReference type="OrthoDB" id="4646138at2759"/>
<accession>A0A9P6JV09</accession>